<dbReference type="Proteomes" id="UP000007730">
    <property type="component" value="Chromosome"/>
</dbReference>
<sequence>MVAPVLRVTLAGGLFHVPTPERNWNLNVAPMLRATSGLIAKPLIYKDYVTPTRNTNTKQKMEEVRINGHF</sequence>
<dbReference type="AlphaFoldDB" id="F8BVI4"/>
<evidence type="ECO:0000313" key="2">
    <source>
        <dbReference type="Proteomes" id="UP000007730"/>
    </source>
</evidence>
<dbReference type="KEGG" id="ocg:OCA5_c19790"/>
<proteinExistence type="predicted"/>
<organism evidence="1 2">
    <name type="scientific">Afipia carboxidovorans (strain ATCC 49405 / DSM 1227 / KCTC 32145 / OM5)</name>
    <name type="common">Oligotropha carboxidovorans</name>
    <dbReference type="NCBI Taxonomy" id="504832"/>
    <lineage>
        <taxon>Bacteria</taxon>
        <taxon>Pseudomonadati</taxon>
        <taxon>Pseudomonadota</taxon>
        <taxon>Alphaproteobacteria</taxon>
        <taxon>Hyphomicrobiales</taxon>
        <taxon>Nitrobacteraceae</taxon>
        <taxon>Afipia</taxon>
    </lineage>
</organism>
<accession>F8BVI4</accession>
<keyword evidence="2" id="KW-1185">Reference proteome</keyword>
<evidence type="ECO:0000313" key="1">
    <source>
        <dbReference type="EMBL" id="AEI06689.1"/>
    </source>
</evidence>
<dbReference type="EMBL" id="CP002826">
    <property type="protein sequence ID" value="AEI06689.1"/>
    <property type="molecule type" value="Genomic_DNA"/>
</dbReference>
<gene>
    <name evidence="1" type="ordered locus">OCA5_c19790</name>
</gene>
<name>F8BVI4_AFIC5</name>
<protein>
    <submittedName>
        <fullName evidence="1">Uncharacterized protein</fullName>
    </submittedName>
</protein>
<dbReference type="STRING" id="504832.OCA5_c19790"/>
<reference evidence="1 2" key="1">
    <citation type="journal article" date="2011" name="J. Bacteriol.">
        <title>Complete genome sequences of the chemolithoautotrophic Oligotropha carboxidovorans strains OM4 and OM5.</title>
        <authorList>
            <person name="Volland S."/>
            <person name="Rachinger M."/>
            <person name="Strittmatter A."/>
            <person name="Daniel R."/>
            <person name="Gottschalk G."/>
            <person name="Meyer O."/>
        </authorList>
    </citation>
    <scope>NUCLEOTIDE SEQUENCE [LARGE SCALE GENOMIC DNA]</scope>
    <source>
        <strain evidence="2">ATCC 49405 / DSM 1227 / KCTC 32145 / OM5</strain>
    </source>
</reference>
<dbReference type="HOGENOM" id="CLU_2753935_0_0_5"/>